<dbReference type="Proteomes" id="UP000281962">
    <property type="component" value="Unassembled WGS sequence"/>
</dbReference>
<dbReference type="AlphaFoldDB" id="A0A497EVN7"/>
<accession>A0A497EVN7</accession>
<gene>
    <name evidence="1" type="ORF">DRJ21_00145</name>
</gene>
<protein>
    <submittedName>
        <fullName evidence="1">Uncharacterized protein</fullName>
    </submittedName>
</protein>
<comment type="caution">
    <text evidence="1">The sequence shown here is derived from an EMBL/GenBank/DDBJ whole genome shotgun (WGS) entry which is preliminary data.</text>
</comment>
<proteinExistence type="predicted"/>
<evidence type="ECO:0000313" key="2">
    <source>
        <dbReference type="Proteomes" id="UP000281962"/>
    </source>
</evidence>
<organism evidence="1 2">
    <name type="scientific">Thermoproteota archaeon</name>
    <dbReference type="NCBI Taxonomy" id="2056631"/>
    <lineage>
        <taxon>Archaea</taxon>
        <taxon>Thermoproteota</taxon>
    </lineage>
</organism>
<sequence>MNEEEKYTIKDKIEALNLLLNKAVKIAFEVEERIPYYMNARTYAHKLRVMIENAAILSKNILSEMKENL</sequence>
<name>A0A497EVN7_9CREN</name>
<dbReference type="EMBL" id="QMQY01000002">
    <property type="protein sequence ID" value="RLE51443.1"/>
    <property type="molecule type" value="Genomic_DNA"/>
</dbReference>
<reference evidence="1 2" key="1">
    <citation type="submission" date="2018-06" db="EMBL/GenBank/DDBJ databases">
        <title>Extensive metabolic versatility and redundancy in microbially diverse, dynamic hydrothermal sediments.</title>
        <authorList>
            <person name="Dombrowski N."/>
            <person name="Teske A."/>
            <person name="Baker B.J."/>
        </authorList>
    </citation>
    <scope>NUCLEOTIDE SEQUENCE [LARGE SCALE GENOMIC DNA]</scope>
    <source>
        <strain evidence="1">B30_G17</strain>
    </source>
</reference>
<evidence type="ECO:0000313" key="1">
    <source>
        <dbReference type="EMBL" id="RLE51443.1"/>
    </source>
</evidence>